<keyword evidence="2" id="KW-0472">Membrane</keyword>
<dbReference type="EMBL" id="JAWDEY010000022">
    <property type="protein sequence ID" value="KAK6588915.1"/>
    <property type="molecule type" value="Genomic_DNA"/>
</dbReference>
<feature type="transmembrane region" description="Helical" evidence="2">
    <location>
        <begin position="73"/>
        <end position="93"/>
    </location>
</feature>
<proteinExistence type="predicted"/>
<feature type="transmembrane region" description="Helical" evidence="2">
    <location>
        <begin position="127"/>
        <end position="148"/>
    </location>
</feature>
<gene>
    <name evidence="3" type="ORF">RS030_2217</name>
</gene>
<keyword evidence="4" id="KW-1185">Reference proteome</keyword>
<reference evidence="3 4" key="1">
    <citation type="submission" date="2023-10" db="EMBL/GenBank/DDBJ databases">
        <title>Comparative genomics analysis reveals potential genetic determinants of host preference in Cryptosporidium xiaoi.</title>
        <authorList>
            <person name="Xiao L."/>
            <person name="Li J."/>
        </authorList>
    </citation>
    <scope>NUCLEOTIDE SEQUENCE [LARGE SCALE GENOMIC DNA]</scope>
    <source>
        <strain evidence="3 4">52996</strain>
    </source>
</reference>
<dbReference type="Proteomes" id="UP001311799">
    <property type="component" value="Unassembled WGS sequence"/>
</dbReference>
<evidence type="ECO:0000313" key="4">
    <source>
        <dbReference type="Proteomes" id="UP001311799"/>
    </source>
</evidence>
<organism evidence="3 4">
    <name type="scientific">Cryptosporidium xiaoi</name>
    <dbReference type="NCBI Taxonomy" id="659607"/>
    <lineage>
        <taxon>Eukaryota</taxon>
        <taxon>Sar</taxon>
        <taxon>Alveolata</taxon>
        <taxon>Apicomplexa</taxon>
        <taxon>Conoidasida</taxon>
        <taxon>Coccidia</taxon>
        <taxon>Eucoccidiorida</taxon>
        <taxon>Eimeriorina</taxon>
        <taxon>Cryptosporidiidae</taxon>
        <taxon>Cryptosporidium</taxon>
    </lineage>
</organism>
<evidence type="ECO:0000256" key="2">
    <source>
        <dbReference type="SAM" id="Phobius"/>
    </source>
</evidence>
<keyword evidence="2" id="KW-0812">Transmembrane</keyword>
<protein>
    <submittedName>
        <fullName evidence="3">Uncharacterized protein</fullName>
    </submittedName>
</protein>
<evidence type="ECO:0000256" key="1">
    <source>
        <dbReference type="SAM" id="MobiDB-lite"/>
    </source>
</evidence>
<evidence type="ECO:0000313" key="3">
    <source>
        <dbReference type="EMBL" id="KAK6588915.1"/>
    </source>
</evidence>
<sequence>MYIFNRLLLIFIEITRNENQKLQLQIINKRFDIEDILGIEVGYISNYFREILNFVLDSYIFNSFSSYLELSSYISGVIFFVGLLLTLIGWFWLTATLLGLIWLDFVKSTSATFFFSFLIIRKTCLKIGLFLIILILLFFLIIFTFYYYSIQVVYSLYLVRLAGGRGDEYLSYFRLRRMIQNNTKQNKRFTERTYGEKNKSNETSSLIREHDTETNV</sequence>
<name>A0AAV9XVX6_9CRYT</name>
<feature type="region of interest" description="Disordered" evidence="1">
    <location>
        <begin position="192"/>
        <end position="216"/>
    </location>
</feature>
<feature type="compositionally biased region" description="Basic and acidic residues" evidence="1">
    <location>
        <begin position="207"/>
        <end position="216"/>
    </location>
</feature>
<comment type="caution">
    <text evidence="3">The sequence shown here is derived from an EMBL/GenBank/DDBJ whole genome shotgun (WGS) entry which is preliminary data.</text>
</comment>
<feature type="transmembrane region" description="Helical" evidence="2">
    <location>
        <begin position="99"/>
        <end position="120"/>
    </location>
</feature>
<keyword evidence="2" id="KW-1133">Transmembrane helix</keyword>
<accession>A0AAV9XVX6</accession>
<dbReference type="AlphaFoldDB" id="A0AAV9XVX6"/>